<dbReference type="HAMAP" id="MF_00238">
    <property type="entry name" value="Cytidyl_kinase_type1"/>
    <property type="match status" value="1"/>
</dbReference>
<evidence type="ECO:0000256" key="8">
    <source>
        <dbReference type="HAMAP-Rule" id="MF_00238"/>
    </source>
</evidence>
<dbReference type="InterPro" id="IPR011994">
    <property type="entry name" value="Cytidylate_kinase_dom"/>
</dbReference>
<dbReference type="EC" id="2.7.4.25" evidence="8"/>
<protein>
    <recommendedName>
        <fullName evidence="8">Cytidylate kinase</fullName>
        <shortName evidence="8">CK</shortName>
        <ecNumber evidence="8">2.7.4.25</ecNumber>
    </recommendedName>
    <alternativeName>
        <fullName evidence="8">Cytidine monophosphate kinase</fullName>
        <shortName evidence="8">CMP kinase</shortName>
    </alternativeName>
</protein>
<keyword evidence="2 8" id="KW-0808">Transferase</keyword>
<dbReference type="EMBL" id="CP042906">
    <property type="protein sequence ID" value="QEX14902.1"/>
    <property type="molecule type" value="Genomic_DNA"/>
</dbReference>
<sequence length="221" mass="23390">MTAPTPRIIAVDGPAASGKGTLARRLARHFGFAYLDTGLLYRAVGLRLLRAGQDPADEAAAIAAAGTVTPAELGDPALRSEATGQAASAVARIPGVRQALLDLQHRFAVAPADEKGRPTPGAVIDGRDIGTVICPGADVKLFVNASLETRAKRRHKELLDRGEAIIYARVLEDMERRDQQDRNRSVAPMAKAPDAFEIDTTKLDADGAFAAALTFIGSRLD</sequence>
<accession>A0A5J6MCG0</accession>
<proteinExistence type="inferred from homology"/>
<organism evidence="10 11">
    <name type="scientific">Hypericibacter terrae</name>
    <dbReference type="NCBI Taxonomy" id="2602015"/>
    <lineage>
        <taxon>Bacteria</taxon>
        <taxon>Pseudomonadati</taxon>
        <taxon>Pseudomonadota</taxon>
        <taxon>Alphaproteobacteria</taxon>
        <taxon>Rhodospirillales</taxon>
        <taxon>Dongiaceae</taxon>
        <taxon>Hypericibacter</taxon>
    </lineage>
</organism>
<dbReference type="Proteomes" id="UP000326202">
    <property type="component" value="Chromosome"/>
</dbReference>
<reference evidence="10 11" key="1">
    <citation type="submission" date="2019-08" db="EMBL/GenBank/DDBJ databases">
        <title>Hyperibacter terrae gen. nov., sp. nov. and Hyperibacter viscosus sp. nov., two new members in the family Rhodospirillaceae isolated from the rhizosphere of Hypericum perforatum.</title>
        <authorList>
            <person name="Noviana Z."/>
        </authorList>
    </citation>
    <scope>NUCLEOTIDE SEQUENCE [LARGE SCALE GENOMIC DNA]</scope>
    <source>
        <strain evidence="10 11">R5913</strain>
    </source>
</reference>
<dbReference type="KEGG" id="htq:FRZ44_01780"/>
<keyword evidence="5 8" id="KW-0067">ATP-binding</keyword>
<dbReference type="GO" id="GO:0005737">
    <property type="term" value="C:cytoplasm"/>
    <property type="evidence" value="ECO:0007669"/>
    <property type="project" value="UniProtKB-SubCell"/>
</dbReference>
<dbReference type="InterPro" id="IPR003136">
    <property type="entry name" value="Cytidylate_kin"/>
</dbReference>
<dbReference type="InterPro" id="IPR027417">
    <property type="entry name" value="P-loop_NTPase"/>
</dbReference>
<keyword evidence="11" id="KW-1185">Reference proteome</keyword>
<evidence type="ECO:0000313" key="10">
    <source>
        <dbReference type="EMBL" id="QEX14902.1"/>
    </source>
</evidence>
<evidence type="ECO:0000256" key="7">
    <source>
        <dbReference type="ARBA" id="ARBA00048478"/>
    </source>
</evidence>
<evidence type="ECO:0000256" key="3">
    <source>
        <dbReference type="ARBA" id="ARBA00022741"/>
    </source>
</evidence>
<dbReference type="CDD" id="cd02020">
    <property type="entry name" value="CMPK"/>
    <property type="match status" value="1"/>
</dbReference>
<evidence type="ECO:0000256" key="1">
    <source>
        <dbReference type="ARBA" id="ARBA00009427"/>
    </source>
</evidence>
<name>A0A5J6MCG0_9PROT</name>
<dbReference type="GO" id="GO:0006220">
    <property type="term" value="P:pyrimidine nucleotide metabolic process"/>
    <property type="evidence" value="ECO:0007669"/>
    <property type="project" value="UniProtKB-UniRule"/>
</dbReference>
<dbReference type="OrthoDB" id="9807434at2"/>
<keyword evidence="8" id="KW-0963">Cytoplasm</keyword>
<dbReference type="RefSeq" id="WP_151175404.1">
    <property type="nucleotide sequence ID" value="NZ_CP042906.1"/>
</dbReference>
<dbReference type="AlphaFoldDB" id="A0A5J6MCG0"/>
<dbReference type="SUPFAM" id="SSF52540">
    <property type="entry name" value="P-loop containing nucleoside triphosphate hydrolases"/>
    <property type="match status" value="1"/>
</dbReference>
<evidence type="ECO:0000256" key="4">
    <source>
        <dbReference type="ARBA" id="ARBA00022777"/>
    </source>
</evidence>
<dbReference type="Pfam" id="PF02224">
    <property type="entry name" value="Cytidylate_kin"/>
    <property type="match status" value="1"/>
</dbReference>
<keyword evidence="4 8" id="KW-0418">Kinase</keyword>
<dbReference type="GO" id="GO:0036431">
    <property type="term" value="F:dCMP kinase activity"/>
    <property type="evidence" value="ECO:0007669"/>
    <property type="project" value="InterPro"/>
</dbReference>
<gene>
    <name evidence="8 10" type="primary">cmk</name>
    <name evidence="10" type="ORF">FRZ44_01780</name>
</gene>
<evidence type="ECO:0000256" key="6">
    <source>
        <dbReference type="ARBA" id="ARBA00047615"/>
    </source>
</evidence>
<feature type="binding site" evidence="8">
    <location>
        <begin position="13"/>
        <end position="21"/>
    </location>
    <ligand>
        <name>ATP</name>
        <dbReference type="ChEBI" id="CHEBI:30616"/>
    </ligand>
</feature>
<evidence type="ECO:0000259" key="9">
    <source>
        <dbReference type="Pfam" id="PF02224"/>
    </source>
</evidence>
<comment type="similarity">
    <text evidence="1 8">Belongs to the cytidylate kinase family. Type 1 subfamily.</text>
</comment>
<comment type="catalytic activity">
    <reaction evidence="7 8">
        <text>CMP + ATP = CDP + ADP</text>
        <dbReference type="Rhea" id="RHEA:11600"/>
        <dbReference type="ChEBI" id="CHEBI:30616"/>
        <dbReference type="ChEBI" id="CHEBI:58069"/>
        <dbReference type="ChEBI" id="CHEBI:60377"/>
        <dbReference type="ChEBI" id="CHEBI:456216"/>
        <dbReference type="EC" id="2.7.4.25"/>
    </reaction>
</comment>
<dbReference type="GO" id="GO:0005524">
    <property type="term" value="F:ATP binding"/>
    <property type="evidence" value="ECO:0007669"/>
    <property type="project" value="UniProtKB-UniRule"/>
</dbReference>
<feature type="domain" description="Cytidylate kinase" evidence="9">
    <location>
        <begin position="9"/>
        <end position="206"/>
    </location>
</feature>
<comment type="catalytic activity">
    <reaction evidence="6 8">
        <text>dCMP + ATP = dCDP + ADP</text>
        <dbReference type="Rhea" id="RHEA:25094"/>
        <dbReference type="ChEBI" id="CHEBI:30616"/>
        <dbReference type="ChEBI" id="CHEBI:57566"/>
        <dbReference type="ChEBI" id="CHEBI:58593"/>
        <dbReference type="ChEBI" id="CHEBI:456216"/>
        <dbReference type="EC" id="2.7.4.25"/>
    </reaction>
</comment>
<evidence type="ECO:0000313" key="11">
    <source>
        <dbReference type="Proteomes" id="UP000326202"/>
    </source>
</evidence>
<dbReference type="GO" id="GO:0036430">
    <property type="term" value="F:CMP kinase activity"/>
    <property type="evidence" value="ECO:0007669"/>
    <property type="project" value="RHEA"/>
</dbReference>
<keyword evidence="3 8" id="KW-0547">Nucleotide-binding</keyword>
<dbReference type="Gene3D" id="3.40.50.300">
    <property type="entry name" value="P-loop containing nucleotide triphosphate hydrolases"/>
    <property type="match status" value="1"/>
</dbReference>
<evidence type="ECO:0000256" key="5">
    <source>
        <dbReference type="ARBA" id="ARBA00022840"/>
    </source>
</evidence>
<comment type="subcellular location">
    <subcellularLocation>
        <location evidence="8">Cytoplasm</location>
    </subcellularLocation>
</comment>
<evidence type="ECO:0000256" key="2">
    <source>
        <dbReference type="ARBA" id="ARBA00022679"/>
    </source>
</evidence>